<evidence type="ECO:0000313" key="9">
    <source>
        <dbReference type="EMBL" id="CAH2408306.1"/>
    </source>
</evidence>
<name>A0ABM9EG18_9HYPH</name>
<evidence type="ECO:0000256" key="2">
    <source>
        <dbReference type="ARBA" id="ARBA00022475"/>
    </source>
</evidence>
<keyword evidence="6" id="KW-0653">Protein transport</keyword>
<dbReference type="RefSeq" id="WP_254021590.1">
    <property type="nucleotide sequence ID" value="NZ_CAKXZT010000166.1"/>
</dbReference>
<evidence type="ECO:0000313" key="10">
    <source>
        <dbReference type="Proteomes" id="UP001153050"/>
    </source>
</evidence>
<feature type="transmembrane region" description="Helical" evidence="7">
    <location>
        <begin position="123"/>
        <end position="142"/>
    </location>
</feature>
<evidence type="ECO:0000256" key="6">
    <source>
        <dbReference type="RuleBase" id="RU004057"/>
    </source>
</evidence>
<dbReference type="EMBL" id="CAKXZT010000166">
    <property type="protein sequence ID" value="CAH2408306.1"/>
    <property type="molecule type" value="Genomic_DNA"/>
</dbReference>
<gene>
    <name evidence="9" type="ORF">MES5069_680016</name>
</gene>
<evidence type="ECO:0000256" key="4">
    <source>
        <dbReference type="ARBA" id="ARBA00022989"/>
    </source>
</evidence>
<comment type="caution">
    <text evidence="9">The sequence shown here is derived from an EMBL/GenBank/DDBJ whole genome shotgun (WGS) entry which is preliminary data.</text>
</comment>
<keyword evidence="2" id="KW-1003">Cell membrane</keyword>
<sequence length="193" mass="20599">MVDTYFRESVSRQKLRPIVGPISQKPGQEQPGDLGSQAVARKLWDKSPDDTHGTPLAFLSRFIVLQTIGAAGIAGLWIAGIAGKPFVGDNAFLCWLIAAIGALGILCVFLRRWHDVDWLATHVVRIGLLGTVVGLIVAFSAARAGGSADPNAIRPMIASVIDGMYVALYATLLGIATNLWLKINLRLLGNVDG</sequence>
<dbReference type="InterPro" id="IPR002898">
    <property type="entry name" value="MotA_ExbB_proton_chnl"/>
</dbReference>
<evidence type="ECO:0000256" key="7">
    <source>
        <dbReference type="SAM" id="Phobius"/>
    </source>
</evidence>
<feature type="transmembrane region" description="Helical" evidence="7">
    <location>
        <begin position="163"/>
        <end position="181"/>
    </location>
</feature>
<keyword evidence="5 7" id="KW-0472">Membrane</keyword>
<keyword evidence="4 7" id="KW-1133">Transmembrane helix</keyword>
<accession>A0ABM9EG18</accession>
<feature type="domain" description="MotA/TolQ/ExbB proton channel" evidence="8">
    <location>
        <begin position="126"/>
        <end position="177"/>
    </location>
</feature>
<protein>
    <submittedName>
        <fullName evidence="9">MotA_ExbB domain-containing protein</fullName>
    </submittedName>
</protein>
<comment type="similarity">
    <text evidence="6">Belongs to the exbB/tolQ family.</text>
</comment>
<organism evidence="9 10">
    <name type="scientific">Mesorhizobium escarrei</name>
    <dbReference type="NCBI Taxonomy" id="666018"/>
    <lineage>
        <taxon>Bacteria</taxon>
        <taxon>Pseudomonadati</taxon>
        <taxon>Pseudomonadota</taxon>
        <taxon>Alphaproteobacteria</taxon>
        <taxon>Hyphomicrobiales</taxon>
        <taxon>Phyllobacteriaceae</taxon>
        <taxon>Mesorhizobium</taxon>
    </lineage>
</organism>
<evidence type="ECO:0000259" key="8">
    <source>
        <dbReference type="Pfam" id="PF01618"/>
    </source>
</evidence>
<comment type="subcellular location">
    <subcellularLocation>
        <location evidence="1">Cell membrane</location>
        <topology evidence="1">Multi-pass membrane protein</topology>
    </subcellularLocation>
    <subcellularLocation>
        <location evidence="6">Membrane</location>
        <topology evidence="6">Multi-pass membrane protein</topology>
    </subcellularLocation>
</comment>
<keyword evidence="10" id="KW-1185">Reference proteome</keyword>
<evidence type="ECO:0000256" key="3">
    <source>
        <dbReference type="ARBA" id="ARBA00022692"/>
    </source>
</evidence>
<proteinExistence type="inferred from homology"/>
<dbReference type="Pfam" id="PF01618">
    <property type="entry name" value="MotA_ExbB"/>
    <property type="match status" value="1"/>
</dbReference>
<dbReference type="Proteomes" id="UP001153050">
    <property type="component" value="Unassembled WGS sequence"/>
</dbReference>
<evidence type="ECO:0000256" key="5">
    <source>
        <dbReference type="ARBA" id="ARBA00023136"/>
    </source>
</evidence>
<evidence type="ECO:0000256" key="1">
    <source>
        <dbReference type="ARBA" id="ARBA00004651"/>
    </source>
</evidence>
<keyword evidence="3 7" id="KW-0812">Transmembrane</keyword>
<feature type="transmembrane region" description="Helical" evidence="7">
    <location>
        <begin position="91"/>
        <end position="111"/>
    </location>
</feature>
<feature type="transmembrane region" description="Helical" evidence="7">
    <location>
        <begin position="58"/>
        <end position="79"/>
    </location>
</feature>
<keyword evidence="6" id="KW-0813">Transport</keyword>
<reference evidence="9 10" key="1">
    <citation type="submission" date="2022-03" db="EMBL/GenBank/DDBJ databases">
        <authorList>
            <person name="Brunel B."/>
        </authorList>
    </citation>
    <scope>NUCLEOTIDE SEQUENCE [LARGE SCALE GENOMIC DNA]</scope>
    <source>
        <strain evidence="9">STM5069sample</strain>
    </source>
</reference>